<dbReference type="InterPro" id="IPR044974">
    <property type="entry name" value="Disease_R_plants"/>
</dbReference>
<dbReference type="InterPro" id="IPR032675">
    <property type="entry name" value="LRR_dom_sf"/>
</dbReference>
<keyword evidence="4" id="KW-0547">Nucleotide-binding</keyword>
<dbReference type="Gene3D" id="1.20.5.4130">
    <property type="match status" value="1"/>
</dbReference>
<dbReference type="Gene3D" id="1.10.10.10">
    <property type="entry name" value="Winged helix-like DNA-binding domain superfamily/Winged helix DNA-binding domain"/>
    <property type="match status" value="1"/>
</dbReference>
<dbReference type="PANTHER" id="PTHR23155">
    <property type="entry name" value="DISEASE RESISTANCE PROTEIN RP"/>
    <property type="match status" value="1"/>
</dbReference>
<dbReference type="InterPro" id="IPR038005">
    <property type="entry name" value="RX-like_CC"/>
</dbReference>
<evidence type="ECO:0000256" key="1">
    <source>
        <dbReference type="ARBA" id="ARBA00008894"/>
    </source>
</evidence>
<evidence type="ECO:0000259" key="10">
    <source>
        <dbReference type="Pfam" id="PF23598"/>
    </source>
</evidence>
<dbReference type="Pfam" id="PF18052">
    <property type="entry name" value="Rx_N"/>
    <property type="match status" value="1"/>
</dbReference>
<dbReference type="InterPro" id="IPR042197">
    <property type="entry name" value="Apaf_helical"/>
</dbReference>
<dbReference type="SUPFAM" id="SSF52058">
    <property type="entry name" value="L domain-like"/>
    <property type="match status" value="1"/>
</dbReference>
<dbReference type="InterPro" id="IPR027417">
    <property type="entry name" value="P-loop_NTPase"/>
</dbReference>
<keyword evidence="5" id="KW-0611">Plant defense</keyword>
<keyword evidence="3" id="KW-0677">Repeat</keyword>
<dbReference type="InterPro" id="IPR001611">
    <property type="entry name" value="Leu-rich_rpt"/>
</dbReference>
<accession>A0ABR0XB86</accession>
<protein>
    <recommendedName>
        <fullName evidence="13">NB-ARC domain-containing protein</fullName>
    </recommendedName>
</protein>
<evidence type="ECO:0000259" key="8">
    <source>
        <dbReference type="Pfam" id="PF18052"/>
    </source>
</evidence>
<evidence type="ECO:0008006" key="13">
    <source>
        <dbReference type="Google" id="ProtNLM"/>
    </source>
</evidence>
<dbReference type="Gene3D" id="3.80.10.10">
    <property type="entry name" value="Ribonuclease Inhibitor"/>
    <property type="match status" value="1"/>
</dbReference>
<dbReference type="Pfam" id="PF23598">
    <property type="entry name" value="LRR_14"/>
    <property type="match status" value="1"/>
</dbReference>
<dbReference type="Pfam" id="PF00931">
    <property type="entry name" value="NB-ARC"/>
    <property type="match status" value="1"/>
</dbReference>
<evidence type="ECO:0000259" key="9">
    <source>
        <dbReference type="Pfam" id="PF23559"/>
    </source>
</evidence>
<dbReference type="PANTHER" id="PTHR23155:SF1193">
    <property type="entry name" value="DISEASE RESISTANCE PROTEIN RPP13-RELATED"/>
    <property type="match status" value="1"/>
</dbReference>
<dbReference type="Proteomes" id="UP001318860">
    <property type="component" value="Unassembled WGS sequence"/>
</dbReference>
<sequence length="894" mass="102215">MGPVRLIFMTWVDARVGYAKPANTPTFAKREVRVRNMPRSATSTFRRRRKTKQRRERIRNWISDIRDVAQDADDVIETFILKVDTPKRTGGLLSRCRYLPNHLYHLNKVGKEIETIRARLEDIERSRDRFGIRNLGEGMVLPSGRLEDVEWRRRLAHWQKDKHVVGLKEDVELLLGKAVFDERKDLFVPTIVGMGGSGKSTLARIVYNHGDVAAGFDRRAWVCVSSDFRPKEIIKQLVLQLLEPAEDKLKVVETMEKLEVPSLQQMLHQRLQGKRYFIVLDDVWEDAHWEFLANAFPHEDKASRLLLTSRSRDIASYAQYVHEMKILDLNQSWELFLNKAFIDNGKCPKELESIGVEILRKCNGLQLAITVVGGLLAKQRQSNSGWEKVLKEMNSHLGRSGSSVSATLELSYHNLPPQLKSCFLCLGFFKEDAAIRAEKLVQVWIAEGLIPEGGGEETMEDIARSYLDELINRNLVQVNDMSKDDRVKTCHVHDLLRELSIRKAKEEISFEILTEEANSQSLNKPRHRAVYYNRERVMVYSKNQNKHLRSVFFYGTGDFAGTPSYWTSFELLRVLDFEDFGLRVLPDAIGGLIGLRYLGLRNNWIRELPSSLGLLINLEVLDIALNHYVKVPNVIWKMDSLRHLYMSKKIQSDTPLKFDTLKNLQTLTVIPVAQWTPGNPTQMTSLAKLGISLKEDSDVTKLCASLAMLENLVCLNLRKNGFFGRLPWSLDGLGVLHRVTQLKLGGKVTTLPSANNFPPNLTRLTLVRTKLDQDPMPVLEKLPKLLYLKLDKDAYTGEEMAISGDEGFPGLKSLCLSSMWQLRNIRIGKGAMPELRRFEIYGSPTLEINVLKQLRLMNNLQELKMVTVPEFASKLRGEYAHFFSDIPSVDIIAK</sequence>
<feature type="domain" description="Disease resistance N-terminal" evidence="8">
    <location>
        <begin position="50"/>
        <end position="93"/>
    </location>
</feature>
<keyword evidence="12" id="KW-1185">Reference proteome</keyword>
<name>A0ABR0XB86_REHGL</name>
<evidence type="ECO:0000256" key="4">
    <source>
        <dbReference type="ARBA" id="ARBA00022741"/>
    </source>
</evidence>
<comment type="caution">
    <text evidence="11">The sequence shown here is derived from an EMBL/GenBank/DDBJ whole genome shotgun (WGS) entry which is preliminary data.</text>
</comment>
<feature type="domain" description="Disease resistance protein winged helix" evidence="9">
    <location>
        <begin position="429"/>
        <end position="499"/>
    </location>
</feature>
<dbReference type="InterPro" id="IPR041118">
    <property type="entry name" value="Rx_N"/>
</dbReference>
<dbReference type="InterPro" id="IPR058922">
    <property type="entry name" value="WHD_DRP"/>
</dbReference>
<gene>
    <name evidence="11" type="ORF">DH2020_010663</name>
</gene>
<dbReference type="Pfam" id="PF23559">
    <property type="entry name" value="WHD_DRP"/>
    <property type="match status" value="1"/>
</dbReference>
<dbReference type="InterPro" id="IPR002182">
    <property type="entry name" value="NB-ARC"/>
</dbReference>
<proteinExistence type="inferred from homology"/>
<dbReference type="PRINTS" id="PR00364">
    <property type="entry name" value="DISEASERSIST"/>
</dbReference>
<evidence type="ECO:0000259" key="7">
    <source>
        <dbReference type="Pfam" id="PF00931"/>
    </source>
</evidence>
<evidence type="ECO:0000256" key="2">
    <source>
        <dbReference type="ARBA" id="ARBA00022614"/>
    </source>
</evidence>
<dbReference type="Gene3D" id="1.10.8.430">
    <property type="entry name" value="Helical domain of apoptotic protease-activating factors"/>
    <property type="match status" value="1"/>
</dbReference>
<dbReference type="InterPro" id="IPR055414">
    <property type="entry name" value="LRR_R13L4/SHOC2-like"/>
</dbReference>
<evidence type="ECO:0000256" key="3">
    <source>
        <dbReference type="ARBA" id="ARBA00022737"/>
    </source>
</evidence>
<dbReference type="Gene3D" id="3.40.50.300">
    <property type="entry name" value="P-loop containing nucleotide triphosphate hydrolases"/>
    <property type="match status" value="1"/>
</dbReference>
<dbReference type="EMBL" id="JABTTQ020000005">
    <property type="protein sequence ID" value="KAK6156415.1"/>
    <property type="molecule type" value="Genomic_DNA"/>
</dbReference>
<dbReference type="PROSITE" id="PS51450">
    <property type="entry name" value="LRR"/>
    <property type="match status" value="1"/>
</dbReference>
<dbReference type="InterPro" id="IPR036388">
    <property type="entry name" value="WH-like_DNA-bd_sf"/>
</dbReference>
<comment type="similarity">
    <text evidence="1">Belongs to the disease resistance NB-LRR family.</text>
</comment>
<reference evidence="11 12" key="1">
    <citation type="journal article" date="2021" name="Comput. Struct. Biotechnol. J.">
        <title>De novo genome assembly of the potent medicinal plant Rehmannia glutinosa using nanopore technology.</title>
        <authorList>
            <person name="Ma L."/>
            <person name="Dong C."/>
            <person name="Song C."/>
            <person name="Wang X."/>
            <person name="Zheng X."/>
            <person name="Niu Y."/>
            <person name="Chen S."/>
            <person name="Feng W."/>
        </authorList>
    </citation>
    <scope>NUCLEOTIDE SEQUENCE [LARGE SCALE GENOMIC DNA]</scope>
    <source>
        <strain evidence="11">DH-2019</strain>
    </source>
</reference>
<feature type="domain" description="Disease resistance R13L4/SHOC-2-like LRR" evidence="10">
    <location>
        <begin position="547"/>
        <end position="868"/>
    </location>
</feature>
<organism evidence="11 12">
    <name type="scientific">Rehmannia glutinosa</name>
    <name type="common">Chinese foxglove</name>
    <dbReference type="NCBI Taxonomy" id="99300"/>
    <lineage>
        <taxon>Eukaryota</taxon>
        <taxon>Viridiplantae</taxon>
        <taxon>Streptophyta</taxon>
        <taxon>Embryophyta</taxon>
        <taxon>Tracheophyta</taxon>
        <taxon>Spermatophyta</taxon>
        <taxon>Magnoliopsida</taxon>
        <taxon>eudicotyledons</taxon>
        <taxon>Gunneridae</taxon>
        <taxon>Pentapetalae</taxon>
        <taxon>asterids</taxon>
        <taxon>lamiids</taxon>
        <taxon>Lamiales</taxon>
        <taxon>Orobanchaceae</taxon>
        <taxon>Rehmannieae</taxon>
        <taxon>Rehmannia</taxon>
    </lineage>
</organism>
<dbReference type="SUPFAM" id="SSF52540">
    <property type="entry name" value="P-loop containing nucleoside triphosphate hydrolases"/>
    <property type="match status" value="1"/>
</dbReference>
<evidence type="ECO:0000256" key="5">
    <source>
        <dbReference type="ARBA" id="ARBA00022821"/>
    </source>
</evidence>
<evidence type="ECO:0000313" key="12">
    <source>
        <dbReference type="Proteomes" id="UP001318860"/>
    </source>
</evidence>
<feature type="domain" description="NB-ARC" evidence="7">
    <location>
        <begin position="183"/>
        <end position="342"/>
    </location>
</feature>
<keyword evidence="2" id="KW-0433">Leucine-rich repeat</keyword>
<keyword evidence="6" id="KW-0067">ATP-binding</keyword>
<evidence type="ECO:0000256" key="6">
    <source>
        <dbReference type="ARBA" id="ARBA00022840"/>
    </source>
</evidence>
<dbReference type="CDD" id="cd14798">
    <property type="entry name" value="RX-CC_like"/>
    <property type="match status" value="1"/>
</dbReference>
<evidence type="ECO:0000313" key="11">
    <source>
        <dbReference type="EMBL" id="KAK6156415.1"/>
    </source>
</evidence>